<dbReference type="SUPFAM" id="SSF52425">
    <property type="entry name" value="Cryptochrome/photolyase, N-terminal domain"/>
    <property type="match status" value="1"/>
</dbReference>
<dbReference type="GO" id="GO:0009416">
    <property type="term" value="P:response to light stimulus"/>
    <property type="evidence" value="ECO:0007669"/>
    <property type="project" value="TreeGrafter"/>
</dbReference>
<dbReference type="GO" id="GO:0003677">
    <property type="term" value="F:DNA binding"/>
    <property type="evidence" value="ECO:0007669"/>
    <property type="project" value="TreeGrafter"/>
</dbReference>
<dbReference type="PROSITE" id="PS51645">
    <property type="entry name" value="PHR_CRY_ALPHA_BETA"/>
    <property type="match status" value="1"/>
</dbReference>
<dbReference type="AlphaFoldDB" id="A0A6J7APZ6"/>
<evidence type="ECO:0000259" key="5">
    <source>
        <dbReference type="PROSITE" id="PS51645"/>
    </source>
</evidence>
<evidence type="ECO:0000313" key="6">
    <source>
        <dbReference type="EMBL" id="CAB4834059.1"/>
    </source>
</evidence>
<dbReference type="GO" id="GO:0006139">
    <property type="term" value="P:nucleobase-containing compound metabolic process"/>
    <property type="evidence" value="ECO:0007669"/>
    <property type="project" value="UniProtKB-ARBA"/>
</dbReference>
<accession>A0A6J7APZ6</accession>
<dbReference type="InterPro" id="IPR036134">
    <property type="entry name" value="Crypto/Photolyase_FAD-like_sf"/>
</dbReference>
<dbReference type="PROSITE" id="PS00691">
    <property type="entry name" value="DNA_PHOTOLYASES_1_2"/>
    <property type="match status" value="1"/>
</dbReference>
<dbReference type="Gene3D" id="1.25.40.80">
    <property type="match status" value="1"/>
</dbReference>
<dbReference type="PRINTS" id="PR00147">
    <property type="entry name" value="DNAPHOTLYASE"/>
</dbReference>
<evidence type="ECO:0000256" key="4">
    <source>
        <dbReference type="ARBA" id="ARBA00022991"/>
    </source>
</evidence>
<name>A0A6J7APZ6_9ZZZZ</name>
<organism evidence="6">
    <name type="scientific">freshwater metagenome</name>
    <dbReference type="NCBI Taxonomy" id="449393"/>
    <lineage>
        <taxon>unclassified sequences</taxon>
        <taxon>metagenomes</taxon>
        <taxon>ecological metagenomes</taxon>
    </lineage>
</organism>
<dbReference type="EMBL" id="CAFABK010000077">
    <property type="protein sequence ID" value="CAB4834059.1"/>
    <property type="molecule type" value="Genomic_DNA"/>
</dbReference>
<evidence type="ECO:0000256" key="2">
    <source>
        <dbReference type="ARBA" id="ARBA00022630"/>
    </source>
</evidence>
<dbReference type="PANTHER" id="PTHR11455:SF9">
    <property type="entry name" value="CRYPTOCHROME CIRCADIAN CLOCK 5 ISOFORM X1"/>
    <property type="match status" value="1"/>
</dbReference>
<gene>
    <name evidence="6" type="ORF">UFOPK3204_01383</name>
</gene>
<dbReference type="InterPro" id="IPR005101">
    <property type="entry name" value="Cryptochr/Photolyase_FAD-bd"/>
</dbReference>
<dbReference type="Pfam" id="PF00875">
    <property type="entry name" value="DNA_photolyase"/>
    <property type="match status" value="1"/>
</dbReference>
<keyword evidence="4" id="KW-0157">Chromophore</keyword>
<comment type="cofactor">
    <cofactor evidence="1">
        <name>FAD</name>
        <dbReference type="ChEBI" id="CHEBI:57692"/>
    </cofactor>
</comment>
<dbReference type="Gene3D" id="1.10.579.10">
    <property type="entry name" value="DNA Cyclobutane Dipyrimidine Photolyase, subunit A, domain 3"/>
    <property type="match status" value="1"/>
</dbReference>
<protein>
    <submittedName>
        <fullName evidence="6">Unannotated protein</fullName>
    </submittedName>
</protein>
<feature type="domain" description="Photolyase/cryptochrome alpha/beta" evidence="5">
    <location>
        <begin position="1"/>
        <end position="134"/>
    </location>
</feature>
<dbReference type="InterPro" id="IPR002081">
    <property type="entry name" value="Cryptochrome/DNA_photolyase_1"/>
</dbReference>
<dbReference type="PANTHER" id="PTHR11455">
    <property type="entry name" value="CRYPTOCHROME"/>
    <property type="match status" value="1"/>
</dbReference>
<evidence type="ECO:0000256" key="1">
    <source>
        <dbReference type="ARBA" id="ARBA00001974"/>
    </source>
</evidence>
<dbReference type="InterPro" id="IPR018394">
    <property type="entry name" value="DNA_photolyase_1_CS_C"/>
</dbReference>
<dbReference type="GO" id="GO:0071949">
    <property type="term" value="F:FAD binding"/>
    <property type="evidence" value="ECO:0007669"/>
    <property type="project" value="TreeGrafter"/>
</dbReference>
<keyword evidence="3" id="KW-0274">FAD</keyword>
<dbReference type="Pfam" id="PF03441">
    <property type="entry name" value="FAD_binding_7"/>
    <property type="match status" value="1"/>
</dbReference>
<dbReference type="InterPro" id="IPR006050">
    <property type="entry name" value="DNA_photolyase_N"/>
</dbReference>
<dbReference type="InterPro" id="IPR014729">
    <property type="entry name" value="Rossmann-like_a/b/a_fold"/>
</dbReference>
<dbReference type="GO" id="GO:0006950">
    <property type="term" value="P:response to stress"/>
    <property type="evidence" value="ECO:0007669"/>
    <property type="project" value="UniProtKB-ARBA"/>
</dbReference>
<dbReference type="SUPFAM" id="SSF48173">
    <property type="entry name" value="Cryptochrome/photolyase FAD-binding domain"/>
    <property type="match status" value="1"/>
</dbReference>
<dbReference type="GO" id="GO:0003904">
    <property type="term" value="F:deoxyribodipyrimidine photo-lyase activity"/>
    <property type="evidence" value="ECO:0007669"/>
    <property type="project" value="TreeGrafter"/>
</dbReference>
<dbReference type="Gene3D" id="3.40.50.620">
    <property type="entry name" value="HUPs"/>
    <property type="match status" value="1"/>
</dbReference>
<dbReference type="InterPro" id="IPR036155">
    <property type="entry name" value="Crypto/Photolyase_N_sf"/>
</dbReference>
<evidence type="ECO:0000256" key="3">
    <source>
        <dbReference type="ARBA" id="ARBA00022827"/>
    </source>
</evidence>
<proteinExistence type="predicted"/>
<reference evidence="6" key="1">
    <citation type="submission" date="2020-05" db="EMBL/GenBank/DDBJ databases">
        <authorList>
            <person name="Chiriac C."/>
            <person name="Salcher M."/>
            <person name="Ghai R."/>
            <person name="Kavagutti S V."/>
        </authorList>
    </citation>
    <scope>NUCLEOTIDE SEQUENCE</scope>
</reference>
<sequence length="456" mass="50942">MPSIMWFRRDLRLLDNPALLASLSAARVEGGATDGRVTPLFVLDPAIWDAAGPVRQAYLTAALAALDKSLNGNLLIRHGNPIYCVPEVVAATGASSVHIAADFGPYGIQRDAGVEVALGTVPLVRTGSPYAVSPGRVTKDDGTAYRVYTPFFRAWMRHGWPKPAADLPADVTWWQGMKSQGIPVAPDLGALKLPEAGEQVAWERWEQFRTNGLATYEELRNRADLAGTSAIGHHLKWGEIHPRSLLAELSDDDEVFRKELCWREFYADVLAQRPDTARVSLDPRFDKEMPWATDADDLFEAWATGNTGYPFVDAGMRQLRTEGWVHNRVRMVVASFLVKDLHIRWQRGAAEFMYWLRDGDLASNSHGWQWTAGCGTDASPFYRVFNPVLQGQKFDPTGDYVRRYLPELAHLAGKSAHEPWLHPDGYLHGYPERIVDHKSEREVALANYTVIKKPTA</sequence>
<keyword evidence="2" id="KW-0285">Flavoprotein</keyword>